<comment type="caution">
    <text evidence="1">The sequence shown here is derived from an EMBL/GenBank/DDBJ whole genome shotgun (WGS) entry which is preliminary data.</text>
</comment>
<dbReference type="AlphaFoldDB" id="A0A8S3Z1Q6"/>
<protein>
    <submittedName>
        <fullName evidence="1">Uncharacterized protein</fullName>
    </submittedName>
</protein>
<name>A0A8S3Z1Q6_9EUPU</name>
<organism evidence="1 2">
    <name type="scientific">Candidula unifasciata</name>
    <dbReference type="NCBI Taxonomy" id="100452"/>
    <lineage>
        <taxon>Eukaryota</taxon>
        <taxon>Metazoa</taxon>
        <taxon>Spiralia</taxon>
        <taxon>Lophotrochozoa</taxon>
        <taxon>Mollusca</taxon>
        <taxon>Gastropoda</taxon>
        <taxon>Heterobranchia</taxon>
        <taxon>Euthyneura</taxon>
        <taxon>Panpulmonata</taxon>
        <taxon>Eupulmonata</taxon>
        <taxon>Stylommatophora</taxon>
        <taxon>Helicina</taxon>
        <taxon>Helicoidea</taxon>
        <taxon>Geomitridae</taxon>
        <taxon>Candidula</taxon>
    </lineage>
</organism>
<accession>A0A8S3Z1Q6</accession>
<keyword evidence="2" id="KW-1185">Reference proteome</keyword>
<feature type="non-terminal residue" evidence="1">
    <location>
        <position position="1"/>
    </location>
</feature>
<proteinExistence type="predicted"/>
<sequence>MATDGGDNKGPTGSSQYIKDLEVHVTGHPRSSAMTLEHGDRQSIQVRPWKKRNSNMDTNKRVRKRLRRYKEEVGRELVNYTSTCRQPLDNMLQLHTPVWYGALAKGQGSAVLHILVRKVQWENHV</sequence>
<evidence type="ECO:0000313" key="2">
    <source>
        <dbReference type="Proteomes" id="UP000678393"/>
    </source>
</evidence>
<dbReference type="EMBL" id="CAJHNH020001112">
    <property type="protein sequence ID" value="CAG5121570.1"/>
    <property type="molecule type" value="Genomic_DNA"/>
</dbReference>
<gene>
    <name evidence="1" type="ORF">CUNI_LOCUS7128</name>
</gene>
<evidence type="ECO:0000313" key="1">
    <source>
        <dbReference type="EMBL" id="CAG5121570.1"/>
    </source>
</evidence>
<dbReference type="Proteomes" id="UP000678393">
    <property type="component" value="Unassembled WGS sequence"/>
</dbReference>
<reference evidence="1" key="1">
    <citation type="submission" date="2021-04" db="EMBL/GenBank/DDBJ databases">
        <authorList>
            <consortium name="Molecular Ecology Group"/>
        </authorList>
    </citation>
    <scope>NUCLEOTIDE SEQUENCE</scope>
</reference>